<evidence type="ECO:0000256" key="1">
    <source>
        <dbReference type="SAM" id="Phobius"/>
    </source>
</evidence>
<organism evidence="2 3">
    <name type="scientific">Thioalkalivibrio versutus</name>
    <dbReference type="NCBI Taxonomy" id="106634"/>
    <lineage>
        <taxon>Bacteria</taxon>
        <taxon>Pseudomonadati</taxon>
        <taxon>Pseudomonadota</taxon>
        <taxon>Gammaproteobacteria</taxon>
        <taxon>Chromatiales</taxon>
        <taxon>Ectothiorhodospiraceae</taxon>
        <taxon>Thioalkalivibrio</taxon>
    </lineage>
</organism>
<dbReference type="OrthoDB" id="5785343at2"/>
<dbReference type="STRING" id="106634.TVD_03895"/>
<dbReference type="Proteomes" id="UP000064201">
    <property type="component" value="Chromosome"/>
</dbReference>
<dbReference type="KEGG" id="tvr:TVD_03895"/>
<feature type="transmembrane region" description="Helical" evidence="1">
    <location>
        <begin position="107"/>
        <end position="127"/>
    </location>
</feature>
<gene>
    <name evidence="2" type="ORF">TVD_03895</name>
</gene>
<dbReference type="RefSeq" id="WP_047250859.1">
    <property type="nucleotide sequence ID" value="NZ_CP011367.1"/>
</dbReference>
<keyword evidence="3" id="KW-1185">Reference proteome</keyword>
<keyword evidence="1" id="KW-1133">Transmembrane helix</keyword>
<dbReference type="EMBL" id="CP011367">
    <property type="protein sequence ID" value="AKJ94564.1"/>
    <property type="molecule type" value="Genomic_DNA"/>
</dbReference>
<reference evidence="2 3" key="1">
    <citation type="submission" date="2015-04" db="EMBL/GenBank/DDBJ databases">
        <title>Complete Sequence for the Genome of the Thioalkalivibrio versutus D301.</title>
        <authorList>
            <person name="Mu T."/>
            <person name="Zhou J."/>
            <person name="Xu X."/>
        </authorList>
    </citation>
    <scope>NUCLEOTIDE SEQUENCE [LARGE SCALE GENOMIC DNA]</scope>
    <source>
        <strain evidence="2 3">D301</strain>
    </source>
</reference>
<sequence length="206" mass="21716">MNDETTGGTEGALPLQRLAGWGLRGIAVLTGLGGLLTSVTLWTLAQETAQVPWPVASLVLLQALFAVAVLAWVVLLWRRARALGALETRDYPAITCVVVCTRLVGELLAIAFVLLALALSVISLTAVEPFAGTAVAAFGLEAELVEPASWGLAILTAILWPLAGLFAGGLVLFAAYLFADAMTAMLEYVRDVRRIRETLSSGPSAR</sequence>
<keyword evidence="1" id="KW-0472">Membrane</keyword>
<protein>
    <submittedName>
        <fullName evidence="2">Uncharacterized protein</fullName>
    </submittedName>
</protein>
<evidence type="ECO:0000313" key="3">
    <source>
        <dbReference type="Proteomes" id="UP000064201"/>
    </source>
</evidence>
<feature type="transmembrane region" description="Helical" evidence="1">
    <location>
        <begin position="51"/>
        <end position="77"/>
    </location>
</feature>
<evidence type="ECO:0000313" key="2">
    <source>
        <dbReference type="EMBL" id="AKJ94564.1"/>
    </source>
</evidence>
<keyword evidence="1" id="KW-0812">Transmembrane</keyword>
<proteinExistence type="predicted"/>
<name>A0A0G3G2C9_9GAMM</name>
<feature type="transmembrane region" description="Helical" evidence="1">
    <location>
        <begin position="21"/>
        <end position="45"/>
    </location>
</feature>
<feature type="transmembrane region" description="Helical" evidence="1">
    <location>
        <begin position="147"/>
        <end position="178"/>
    </location>
</feature>
<dbReference type="AlphaFoldDB" id="A0A0G3G2C9"/>
<dbReference type="PATRIC" id="fig|106634.4.peg.792"/>
<accession>A0A0G3G2C9</accession>